<reference evidence="2" key="2">
    <citation type="submission" date="2010-07" db="EMBL/GenBank/DDBJ databases">
        <authorList>
            <consortium name="The Broad Institute Genome Sequencing Platform"/>
            <consortium name="Broad Institute Genome Sequencing Center for Infectious Disease"/>
            <person name="Ma L.-J."/>
            <person name="Dead R."/>
            <person name="Young S."/>
            <person name="Zeng Q."/>
            <person name="Koehrsen M."/>
            <person name="Alvarado L."/>
            <person name="Berlin A."/>
            <person name="Chapman S.B."/>
            <person name="Chen Z."/>
            <person name="Freedman E."/>
            <person name="Gellesch M."/>
            <person name="Goldberg J."/>
            <person name="Griggs A."/>
            <person name="Gujja S."/>
            <person name="Heilman E.R."/>
            <person name="Heiman D."/>
            <person name="Hepburn T."/>
            <person name="Howarth C."/>
            <person name="Jen D."/>
            <person name="Larson L."/>
            <person name="Mehta T."/>
            <person name="Neiman D."/>
            <person name="Pearson M."/>
            <person name="Roberts A."/>
            <person name="Saif S."/>
            <person name="Shea T."/>
            <person name="Shenoy N."/>
            <person name="Sisk P."/>
            <person name="Stolte C."/>
            <person name="Sykes S."/>
            <person name="Walk T."/>
            <person name="White J."/>
            <person name="Yandava C."/>
            <person name="Haas B."/>
            <person name="Nusbaum C."/>
            <person name="Birren B."/>
        </authorList>
    </citation>
    <scope>NUCLEOTIDE SEQUENCE</scope>
    <source>
        <strain evidence="2">R3-111a-1</strain>
    </source>
</reference>
<dbReference type="VEuPathDB" id="FungiDB:GGTG_14322"/>
<accession>J3PL74</accession>
<feature type="region of interest" description="Disordered" evidence="1">
    <location>
        <begin position="1"/>
        <end position="22"/>
    </location>
</feature>
<dbReference type="GeneID" id="20354780"/>
<protein>
    <submittedName>
        <fullName evidence="2 3">Uncharacterized protein</fullName>
    </submittedName>
</protein>
<reference evidence="2" key="3">
    <citation type="submission" date="2010-09" db="EMBL/GenBank/DDBJ databases">
        <title>Annotation of Gaeumannomyces graminis var. tritici R3-111a-1.</title>
        <authorList>
            <consortium name="The Broad Institute Genome Sequencing Platform"/>
            <person name="Ma L.-J."/>
            <person name="Dead R."/>
            <person name="Young S.K."/>
            <person name="Zeng Q."/>
            <person name="Gargeya S."/>
            <person name="Fitzgerald M."/>
            <person name="Haas B."/>
            <person name="Abouelleil A."/>
            <person name="Alvarado L."/>
            <person name="Arachchi H.M."/>
            <person name="Berlin A."/>
            <person name="Brown A."/>
            <person name="Chapman S.B."/>
            <person name="Chen Z."/>
            <person name="Dunbar C."/>
            <person name="Freedman E."/>
            <person name="Gearin G."/>
            <person name="Gellesch M."/>
            <person name="Goldberg J."/>
            <person name="Griggs A."/>
            <person name="Gujja S."/>
            <person name="Heiman D."/>
            <person name="Howarth C."/>
            <person name="Larson L."/>
            <person name="Lui A."/>
            <person name="MacDonald P.J.P."/>
            <person name="Mehta T."/>
            <person name="Montmayeur A."/>
            <person name="Murphy C."/>
            <person name="Neiman D."/>
            <person name="Pearson M."/>
            <person name="Priest M."/>
            <person name="Roberts A."/>
            <person name="Saif S."/>
            <person name="Shea T."/>
            <person name="Shenoy N."/>
            <person name="Sisk P."/>
            <person name="Stolte C."/>
            <person name="Sykes S."/>
            <person name="Yandava C."/>
            <person name="Wortman J."/>
            <person name="Nusbaum C."/>
            <person name="Birren B."/>
        </authorList>
    </citation>
    <scope>NUCLEOTIDE SEQUENCE</scope>
    <source>
        <strain evidence="2">R3-111a-1</strain>
    </source>
</reference>
<reference evidence="3" key="5">
    <citation type="submission" date="2018-04" db="UniProtKB">
        <authorList>
            <consortium name="EnsemblFungi"/>
        </authorList>
    </citation>
    <scope>IDENTIFICATION</scope>
    <source>
        <strain evidence="3">R3-111a-1</strain>
    </source>
</reference>
<dbReference type="InterPro" id="IPR022124">
    <property type="entry name" value="DUF3659"/>
</dbReference>
<dbReference type="PANTHER" id="PTHR39461:SF1">
    <property type="entry name" value="LEA DOMAIN PROTEIN (AFU_ORTHOLOGUE AFUA_8G04920)"/>
    <property type="match status" value="1"/>
</dbReference>
<feature type="compositionally biased region" description="Low complexity" evidence="1">
    <location>
        <begin position="1"/>
        <end position="20"/>
    </location>
</feature>
<keyword evidence="4" id="KW-1185">Reference proteome</keyword>
<sequence>RETAEGAKGAAADAGEQAGEAAEDVADQIDFSILKGGKVNKCGNIVNGDGEVVDRIKEGVPGHLVGKRVDETGAIWNDSGAVISRAEPIPENELEGMVVFEGEEIGKVVEGDAKKLRGMKVGPDGDILDRGGNVVGKAERWKLEPSPSRG</sequence>
<proteinExistence type="predicted"/>
<gene>
    <name evidence="3" type="primary">20354780</name>
    <name evidence="2" type="ORF">GGTG_14322</name>
</gene>
<evidence type="ECO:0000256" key="1">
    <source>
        <dbReference type="SAM" id="MobiDB-lite"/>
    </source>
</evidence>
<evidence type="ECO:0000313" key="3">
    <source>
        <dbReference type="EnsemblFungi" id="EJT68098"/>
    </source>
</evidence>
<dbReference type="STRING" id="644352.J3PL74"/>
<dbReference type="eggNOG" id="ENOG502S06V">
    <property type="taxonomic scope" value="Eukaryota"/>
</dbReference>
<dbReference type="HOGENOM" id="CLU_1744886_0_0_1"/>
<dbReference type="AlphaFoldDB" id="J3PL74"/>
<dbReference type="EnsemblFungi" id="EJT68098">
    <property type="protein sequence ID" value="EJT68098"/>
    <property type="gene ID" value="GGTG_14322"/>
</dbReference>
<dbReference type="Proteomes" id="UP000006039">
    <property type="component" value="Unassembled WGS sequence"/>
</dbReference>
<evidence type="ECO:0000313" key="4">
    <source>
        <dbReference type="Proteomes" id="UP000006039"/>
    </source>
</evidence>
<dbReference type="RefSeq" id="XP_009230513.1">
    <property type="nucleotide sequence ID" value="XM_009232249.1"/>
</dbReference>
<dbReference type="Pfam" id="PF12396">
    <property type="entry name" value="DUF3659"/>
    <property type="match status" value="2"/>
</dbReference>
<feature type="non-terminal residue" evidence="2">
    <location>
        <position position="1"/>
    </location>
</feature>
<evidence type="ECO:0000313" key="2">
    <source>
        <dbReference type="EMBL" id="EJT68098.1"/>
    </source>
</evidence>
<dbReference type="PANTHER" id="PTHR39461">
    <property type="entry name" value="LEA DOMAIN PROTEIN (AFU_ORTHOLOGUE AFUA_8G04920)"/>
    <property type="match status" value="1"/>
</dbReference>
<dbReference type="OrthoDB" id="3937590at2759"/>
<dbReference type="EMBL" id="GL385648">
    <property type="protein sequence ID" value="EJT68098.1"/>
    <property type="molecule type" value="Genomic_DNA"/>
</dbReference>
<reference evidence="3" key="4">
    <citation type="journal article" date="2015" name="G3 (Bethesda)">
        <title>Genome sequences of three phytopathogenic species of the Magnaporthaceae family of fungi.</title>
        <authorList>
            <person name="Okagaki L.H."/>
            <person name="Nunes C.C."/>
            <person name="Sailsbery J."/>
            <person name="Clay B."/>
            <person name="Brown D."/>
            <person name="John T."/>
            <person name="Oh Y."/>
            <person name="Young N."/>
            <person name="Fitzgerald M."/>
            <person name="Haas B.J."/>
            <person name="Zeng Q."/>
            <person name="Young S."/>
            <person name="Adiconis X."/>
            <person name="Fan L."/>
            <person name="Levin J.Z."/>
            <person name="Mitchell T.K."/>
            <person name="Okubara P.A."/>
            <person name="Farman M.L."/>
            <person name="Kohn L.M."/>
            <person name="Birren B."/>
            <person name="Ma L.-J."/>
            <person name="Dean R.A."/>
        </authorList>
    </citation>
    <scope>NUCLEOTIDE SEQUENCE</scope>
    <source>
        <strain evidence="3">R3-111a-1</strain>
    </source>
</reference>
<organism evidence="2">
    <name type="scientific">Gaeumannomyces tritici (strain R3-111a-1)</name>
    <name type="common">Wheat and barley take-all root rot fungus</name>
    <name type="synonym">Gaeumannomyces graminis var. tritici</name>
    <dbReference type="NCBI Taxonomy" id="644352"/>
    <lineage>
        <taxon>Eukaryota</taxon>
        <taxon>Fungi</taxon>
        <taxon>Dikarya</taxon>
        <taxon>Ascomycota</taxon>
        <taxon>Pezizomycotina</taxon>
        <taxon>Sordariomycetes</taxon>
        <taxon>Sordariomycetidae</taxon>
        <taxon>Magnaporthales</taxon>
        <taxon>Magnaporthaceae</taxon>
        <taxon>Gaeumannomyces</taxon>
    </lineage>
</organism>
<name>J3PL74_GAET3</name>
<reference evidence="4" key="1">
    <citation type="submission" date="2010-07" db="EMBL/GenBank/DDBJ databases">
        <title>The genome sequence of Gaeumannomyces graminis var. tritici strain R3-111a-1.</title>
        <authorList>
            <consortium name="The Broad Institute Genome Sequencing Platform"/>
            <person name="Ma L.-J."/>
            <person name="Dead R."/>
            <person name="Young S."/>
            <person name="Zeng Q."/>
            <person name="Koehrsen M."/>
            <person name="Alvarado L."/>
            <person name="Berlin A."/>
            <person name="Chapman S.B."/>
            <person name="Chen Z."/>
            <person name="Freedman E."/>
            <person name="Gellesch M."/>
            <person name="Goldberg J."/>
            <person name="Griggs A."/>
            <person name="Gujja S."/>
            <person name="Heilman E.R."/>
            <person name="Heiman D."/>
            <person name="Hepburn T."/>
            <person name="Howarth C."/>
            <person name="Jen D."/>
            <person name="Larson L."/>
            <person name="Mehta T."/>
            <person name="Neiman D."/>
            <person name="Pearson M."/>
            <person name="Roberts A."/>
            <person name="Saif S."/>
            <person name="Shea T."/>
            <person name="Shenoy N."/>
            <person name="Sisk P."/>
            <person name="Stolte C."/>
            <person name="Sykes S."/>
            <person name="Walk T."/>
            <person name="White J."/>
            <person name="Yandava C."/>
            <person name="Haas B."/>
            <person name="Nusbaum C."/>
            <person name="Birren B."/>
        </authorList>
    </citation>
    <scope>NUCLEOTIDE SEQUENCE [LARGE SCALE GENOMIC DNA]</scope>
    <source>
        <strain evidence="4">R3-111a-1</strain>
    </source>
</reference>